<name>A0AAU8D0A8_9HYPH</name>
<dbReference type="RefSeq" id="WP_353646880.1">
    <property type="nucleotide sequence ID" value="NZ_CP159256.1"/>
</dbReference>
<reference evidence="1" key="1">
    <citation type="submission" date="2024-06" db="EMBL/GenBank/DDBJ databases">
        <title>Mesorhizobium karijinii sp. nov., a symbiont of the iconic Swainsona formosa from arid Australia.</title>
        <authorList>
            <person name="Hill Y.J."/>
            <person name="Watkin E.L.J."/>
            <person name="O'Hara G.W."/>
            <person name="Terpolilli J."/>
            <person name="Tye M.L."/>
            <person name="Kohlmeier M.G."/>
        </authorList>
    </citation>
    <scope>NUCLEOTIDE SEQUENCE</scope>
    <source>
        <strain evidence="1">WSM2240</strain>
        <plasmid evidence="1">pMk2240A</plasmid>
    </source>
</reference>
<geneLocation type="plasmid" evidence="1">
    <name>pMk2240A</name>
</geneLocation>
<sequence length="56" mass="5727">MQPDPQCTTPAPTVVGIGIGKDVVHLVGFGVLLSKRRAISTHSSSVSKADVRPSAG</sequence>
<gene>
    <name evidence="1" type="ORF">ABVK50_31655</name>
</gene>
<organism evidence="1">
    <name type="scientific">Mesorhizobium sp. WSM2240</name>
    <dbReference type="NCBI Taxonomy" id="3228851"/>
    <lineage>
        <taxon>Bacteria</taxon>
        <taxon>Pseudomonadati</taxon>
        <taxon>Pseudomonadota</taxon>
        <taxon>Alphaproteobacteria</taxon>
        <taxon>Hyphomicrobiales</taxon>
        <taxon>Phyllobacteriaceae</taxon>
        <taxon>Mesorhizobium</taxon>
    </lineage>
</organism>
<accession>A0AAU8D0A8</accession>
<dbReference type="EMBL" id="CP159256">
    <property type="protein sequence ID" value="XCG52076.1"/>
    <property type="molecule type" value="Genomic_DNA"/>
</dbReference>
<protein>
    <submittedName>
        <fullName evidence="1">Uncharacterized protein</fullName>
    </submittedName>
</protein>
<proteinExistence type="predicted"/>
<evidence type="ECO:0000313" key="1">
    <source>
        <dbReference type="EMBL" id="XCG52076.1"/>
    </source>
</evidence>
<dbReference type="AlphaFoldDB" id="A0AAU8D0A8"/>
<keyword evidence="1" id="KW-0614">Plasmid</keyword>